<evidence type="ECO:0000256" key="3">
    <source>
        <dbReference type="ARBA" id="ARBA00004496"/>
    </source>
</evidence>
<dbReference type="GO" id="GO:0033787">
    <property type="term" value="F:cyanocobalamin reductase (cyanide-eliminating) (NADP+) activity"/>
    <property type="evidence" value="ECO:0007669"/>
    <property type="project" value="TreeGrafter"/>
</dbReference>
<proteinExistence type="inferred from homology"/>
<evidence type="ECO:0000256" key="12">
    <source>
        <dbReference type="SAM" id="MobiDB-lite"/>
    </source>
</evidence>
<evidence type="ECO:0000256" key="9">
    <source>
        <dbReference type="ARBA" id="ARBA00022857"/>
    </source>
</evidence>
<keyword evidence="14" id="KW-1185">Reference proteome</keyword>
<sequence>MGVLEMEAERIKETLRGVLEPCGFECYPFKIGWYNDYVTKPFEFKYDRDTLAFILISTPSMFEKAFLPFLGSELCAGTRDPIDQCMDHHFKRAVQAFAGEEIELIHDYDMNHMRRPRVLVQTAGHVSGAAFYYQRSSVTQDPWPKKKSIHGVSIHPKFGGWFGLRGILIFKNVIVPTMPHVPPQDVLSDEQKIEVLNRFNGNWRDGTFRDIIPVEDSYSPVQRTYFNTWPKDRKPLIEQLKEDMLKASGELGGLDINDTTRGIQQMSVCDSNGTQEVAEENQTREEHGTQVGNSKQNEELNVDDKRELETSVLKSCPYHLDGKLPQKTNIWTSNTVSVDTL</sequence>
<comment type="similarity">
    <text evidence="4">Belongs to the MMACHC family.</text>
</comment>
<evidence type="ECO:0000256" key="11">
    <source>
        <dbReference type="ARBA" id="ARBA00031313"/>
    </source>
</evidence>
<evidence type="ECO:0000256" key="1">
    <source>
        <dbReference type="ARBA" id="ARBA00001917"/>
    </source>
</evidence>
<accession>A0AAD9KYQ0</accession>
<protein>
    <recommendedName>
        <fullName evidence="11">Cyanocobalamin reductase (cyanide-eliminating)</fullName>
    </recommendedName>
</protein>
<comment type="cofactor">
    <cofactor evidence="2">
        <name>FAD</name>
        <dbReference type="ChEBI" id="CHEBI:57692"/>
    </cofactor>
</comment>
<evidence type="ECO:0000256" key="10">
    <source>
        <dbReference type="ARBA" id="ARBA00023002"/>
    </source>
</evidence>
<dbReference type="PANTHER" id="PTHR31457:SF2">
    <property type="entry name" value="CYANOCOBALAMIN REDUCTASE _ ALKYLCOBALAMIN DEALKYLASE"/>
    <property type="match status" value="1"/>
</dbReference>
<dbReference type="PANTHER" id="PTHR31457">
    <property type="entry name" value="METHYLMALONIC ACIDURIA AND HOMOCYSTINURIA TYPE C PROTEIN"/>
    <property type="match status" value="1"/>
</dbReference>
<name>A0AAD9KYQ0_RIDPI</name>
<comment type="caution">
    <text evidence="13">The sequence shown here is derived from an EMBL/GenBank/DDBJ whole genome shotgun (WGS) entry which is preliminary data.</text>
</comment>
<dbReference type="AlphaFoldDB" id="A0AAD9KYQ0"/>
<comment type="cofactor">
    <cofactor evidence="1">
        <name>FMN</name>
        <dbReference type="ChEBI" id="CHEBI:58210"/>
    </cofactor>
</comment>
<gene>
    <name evidence="13" type="ORF">NP493_469g00039</name>
</gene>
<evidence type="ECO:0000256" key="6">
    <source>
        <dbReference type="ARBA" id="ARBA00022630"/>
    </source>
</evidence>
<evidence type="ECO:0000256" key="7">
    <source>
        <dbReference type="ARBA" id="ARBA00022643"/>
    </source>
</evidence>
<dbReference type="CDD" id="cd12959">
    <property type="entry name" value="MMACHC-like"/>
    <property type="match status" value="1"/>
</dbReference>
<dbReference type="InterPro" id="IPR032037">
    <property type="entry name" value="MMACHC"/>
</dbReference>
<keyword evidence="9" id="KW-0521">NADP</keyword>
<dbReference type="GO" id="GO:0009235">
    <property type="term" value="P:cobalamin metabolic process"/>
    <property type="evidence" value="ECO:0007669"/>
    <property type="project" value="TreeGrafter"/>
</dbReference>
<feature type="region of interest" description="Disordered" evidence="12">
    <location>
        <begin position="272"/>
        <end position="303"/>
    </location>
</feature>
<dbReference type="EMBL" id="JAODUO010000469">
    <property type="protein sequence ID" value="KAK2179841.1"/>
    <property type="molecule type" value="Genomic_DNA"/>
</dbReference>
<comment type="subcellular location">
    <subcellularLocation>
        <location evidence="3">Cytoplasm</location>
    </subcellularLocation>
</comment>
<dbReference type="Pfam" id="PF16690">
    <property type="entry name" value="MMACHC"/>
    <property type="match status" value="1"/>
</dbReference>
<keyword evidence="8" id="KW-0274">FAD</keyword>
<evidence type="ECO:0000256" key="4">
    <source>
        <dbReference type="ARBA" id="ARBA00007762"/>
    </source>
</evidence>
<dbReference type="GO" id="GO:0071949">
    <property type="term" value="F:FAD binding"/>
    <property type="evidence" value="ECO:0007669"/>
    <property type="project" value="TreeGrafter"/>
</dbReference>
<evidence type="ECO:0000256" key="8">
    <source>
        <dbReference type="ARBA" id="ARBA00022827"/>
    </source>
</evidence>
<keyword evidence="5" id="KW-0963">Cytoplasm</keyword>
<evidence type="ECO:0000313" key="14">
    <source>
        <dbReference type="Proteomes" id="UP001209878"/>
    </source>
</evidence>
<dbReference type="GO" id="GO:0005737">
    <property type="term" value="C:cytoplasm"/>
    <property type="evidence" value="ECO:0007669"/>
    <property type="project" value="UniProtKB-SubCell"/>
</dbReference>
<evidence type="ECO:0000256" key="5">
    <source>
        <dbReference type="ARBA" id="ARBA00022490"/>
    </source>
</evidence>
<keyword evidence="6" id="KW-0285">Flavoprotein</keyword>
<keyword evidence="10" id="KW-0560">Oxidoreductase</keyword>
<keyword evidence="7" id="KW-0288">FMN</keyword>
<evidence type="ECO:0000256" key="2">
    <source>
        <dbReference type="ARBA" id="ARBA00001974"/>
    </source>
</evidence>
<organism evidence="13 14">
    <name type="scientific">Ridgeia piscesae</name>
    <name type="common">Tubeworm</name>
    <dbReference type="NCBI Taxonomy" id="27915"/>
    <lineage>
        <taxon>Eukaryota</taxon>
        <taxon>Metazoa</taxon>
        <taxon>Spiralia</taxon>
        <taxon>Lophotrochozoa</taxon>
        <taxon>Annelida</taxon>
        <taxon>Polychaeta</taxon>
        <taxon>Sedentaria</taxon>
        <taxon>Canalipalpata</taxon>
        <taxon>Sabellida</taxon>
        <taxon>Siboglinidae</taxon>
        <taxon>Ridgeia</taxon>
    </lineage>
</organism>
<dbReference type="GO" id="GO:0032451">
    <property type="term" value="F:demethylase activity"/>
    <property type="evidence" value="ECO:0007669"/>
    <property type="project" value="TreeGrafter"/>
</dbReference>
<dbReference type="Proteomes" id="UP001209878">
    <property type="component" value="Unassembled WGS sequence"/>
</dbReference>
<evidence type="ECO:0000313" key="13">
    <source>
        <dbReference type="EMBL" id="KAK2179841.1"/>
    </source>
</evidence>
<reference evidence="13" key="1">
    <citation type="journal article" date="2023" name="Mol. Biol. Evol.">
        <title>Third-Generation Sequencing Reveals the Adaptive Role of the Epigenome in Three Deep-Sea Polychaetes.</title>
        <authorList>
            <person name="Perez M."/>
            <person name="Aroh O."/>
            <person name="Sun Y."/>
            <person name="Lan Y."/>
            <person name="Juniper S.K."/>
            <person name="Young C.R."/>
            <person name="Angers B."/>
            <person name="Qian P.Y."/>
        </authorList>
    </citation>
    <scope>NUCLEOTIDE SEQUENCE</scope>
    <source>
        <strain evidence="13">R07B-5</strain>
    </source>
</reference>